<dbReference type="STRING" id="421531.IX38_21890"/>
<comment type="caution">
    <text evidence="2">The sequence shown here is derived from an EMBL/GenBank/DDBJ whole genome shotgun (WGS) entry which is preliminary data.</text>
</comment>
<protein>
    <submittedName>
        <fullName evidence="2">Uncharacterized protein</fullName>
    </submittedName>
</protein>
<dbReference type="OrthoDB" id="1242346at2"/>
<evidence type="ECO:0000313" key="2">
    <source>
        <dbReference type="EMBL" id="KFE97066.1"/>
    </source>
</evidence>
<dbReference type="EMBL" id="JPRO01000032">
    <property type="protein sequence ID" value="KFE97066.1"/>
    <property type="molecule type" value="Genomic_DNA"/>
</dbReference>
<dbReference type="Proteomes" id="UP000028703">
    <property type="component" value="Unassembled WGS sequence"/>
</dbReference>
<keyword evidence="1" id="KW-0732">Signal</keyword>
<evidence type="ECO:0000313" key="3">
    <source>
        <dbReference type="Proteomes" id="UP000028703"/>
    </source>
</evidence>
<dbReference type="RefSeq" id="WP_034707910.1">
    <property type="nucleotide sequence ID" value="NZ_JPRO01000032.1"/>
</dbReference>
<dbReference type="AlphaFoldDB" id="A0A085YY03"/>
<evidence type="ECO:0000256" key="1">
    <source>
        <dbReference type="SAM" id="SignalP"/>
    </source>
</evidence>
<proteinExistence type="predicted"/>
<reference evidence="2 3" key="1">
    <citation type="submission" date="2014-07" db="EMBL/GenBank/DDBJ databases">
        <title>Genome of Chryseobacterium luteum DSM 18605.</title>
        <authorList>
            <person name="Stropko S.J."/>
            <person name="Pipes S.E."/>
            <person name="Newman J.D."/>
        </authorList>
    </citation>
    <scope>NUCLEOTIDE SEQUENCE [LARGE SCALE GENOMIC DNA]</scope>
    <source>
        <strain evidence="2 3">DSM 18605</strain>
    </source>
</reference>
<name>A0A085YY03_9FLAO</name>
<keyword evidence="3" id="KW-1185">Reference proteome</keyword>
<sequence>MKKLFLTLLILISIFTFAQQTDKEAYIKKESIGGKLDFTKRIEEKYKDAPFIRFGDTLYNKKDFAILFWAANVRALGIESFDQAVKLWEETYKRGLTEPETKALKTGFEAKF</sequence>
<organism evidence="2 3">
    <name type="scientific">Chryseobacterium luteum</name>
    <dbReference type="NCBI Taxonomy" id="421531"/>
    <lineage>
        <taxon>Bacteria</taxon>
        <taxon>Pseudomonadati</taxon>
        <taxon>Bacteroidota</taxon>
        <taxon>Flavobacteriia</taxon>
        <taxon>Flavobacteriales</taxon>
        <taxon>Weeksellaceae</taxon>
        <taxon>Chryseobacterium group</taxon>
        <taxon>Chryseobacterium</taxon>
    </lineage>
</organism>
<feature type="signal peptide" evidence="1">
    <location>
        <begin position="1"/>
        <end position="18"/>
    </location>
</feature>
<gene>
    <name evidence="2" type="ORF">IX38_21890</name>
</gene>
<accession>A0A085YY03</accession>
<feature type="chain" id="PRO_5001800268" evidence="1">
    <location>
        <begin position="19"/>
        <end position="112"/>
    </location>
</feature>